<feature type="transmembrane region" description="Helical" evidence="10">
    <location>
        <begin position="35"/>
        <end position="55"/>
    </location>
</feature>
<feature type="binding site" evidence="10">
    <location>
        <position position="73"/>
    </location>
    <ligand>
        <name>Na(+)</name>
        <dbReference type="ChEBI" id="CHEBI:29101"/>
        <note>structural</note>
    </ligand>
</feature>
<comment type="subcellular location">
    <subcellularLocation>
        <location evidence="1 10">Cell membrane</location>
        <topology evidence="1 10">Multi-pass membrane protein</topology>
    </subcellularLocation>
</comment>
<keyword evidence="2 10" id="KW-1003">Cell membrane</keyword>
<keyword evidence="10" id="KW-0915">Sodium</keyword>
<proteinExistence type="inferred from homology"/>
<evidence type="ECO:0000256" key="4">
    <source>
        <dbReference type="ARBA" id="ARBA00022989"/>
    </source>
</evidence>
<dbReference type="Pfam" id="PF02537">
    <property type="entry name" value="CRCB"/>
    <property type="match status" value="1"/>
</dbReference>
<organism evidence="11 12">
    <name type="scientific">Thalassobacillus devorans</name>
    <dbReference type="NCBI Taxonomy" id="279813"/>
    <lineage>
        <taxon>Bacteria</taxon>
        <taxon>Bacillati</taxon>
        <taxon>Bacillota</taxon>
        <taxon>Bacilli</taxon>
        <taxon>Bacillales</taxon>
        <taxon>Bacillaceae</taxon>
        <taxon>Thalassobacillus</taxon>
    </lineage>
</organism>
<accession>A0ABQ1PT78</accession>
<evidence type="ECO:0000256" key="1">
    <source>
        <dbReference type="ARBA" id="ARBA00004651"/>
    </source>
</evidence>
<feature type="transmembrane region" description="Helical" evidence="10">
    <location>
        <begin position="67"/>
        <end position="88"/>
    </location>
</feature>
<keyword evidence="6 10" id="KW-0407">Ion channel</keyword>
<feature type="transmembrane region" description="Helical" evidence="10">
    <location>
        <begin position="94"/>
        <end position="118"/>
    </location>
</feature>
<keyword evidence="3 10" id="KW-0812">Transmembrane</keyword>
<dbReference type="RefSeq" id="WP_208416546.1">
    <property type="nucleotide sequence ID" value="NZ_BMCJ01000009.1"/>
</dbReference>
<dbReference type="EMBL" id="BMCJ01000009">
    <property type="protein sequence ID" value="GGD02529.1"/>
    <property type="molecule type" value="Genomic_DNA"/>
</dbReference>
<keyword evidence="10" id="KW-0813">Transport</keyword>
<evidence type="ECO:0000256" key="2">
    <source>
        <dbReference type="ARBA" id="ARBA00022475"/>
    </source>
</evidence>
<evidence type="ECO:0000256" key="5">
    <source>
        <dbReference type="ARBA" id="ARBA00023136"/>
    </source>
</evidence>
<dbReference type="InterPro" id="IPR003691">
    <property type="entry name" value="FluC"/>
</dbReference>
<comment type="caution">
    <text evidence="11">The sequence shown here is derived from an EMBL/GenBank/DDBJ whole genome shotgun (WGS) entry which is preliminary data.</text>
</comment>
<dbReference type="PANTHER" id="PTHR28259">
    <property type="entry name" value="FLUORIDE EXPORT PROTEIN 1-RELATED"/>
    <property type="match status" value="1"/>
</dbReference>
<keyword evidence="10" id="KW-0479">Metal-binding</keyword>
<feature type="transmembrane region" description="Helical" evidence="10">
    <location>
        <begin position="7"/>
        <end position="23"/>
    </location>
</feature>
<comment type="activity regulation">
    <text evidence="10">Na(+) is not transported, but it plays an essential structural role and its presence is essential for fluoride channel function.</text>
</comment>
<protein>
    <recommendedName>
        <fullName evidence="10">Fluoride-specific ion channel FluC</fullName>
    </recommendedName>
</protein>
<dbReference type="Proteomes" id="UP000619534">
    <property type="component" value="Unassembled WGS sequence"/>
</dbReference>
<gene>
    <name evidence="11" type="primary">crcB2</name>
    <name evidence="10" type="synonym">crcB</name>
    <name evidence="10" type="synonym">fluC</name>
    <name evidence="11" type="ORF">GCM10007216_36590</name>
</gene>
<evidence type="ECO:0000256" key="6">
    <source>
        <dbReference type="ARBA" id="ARBA00023303"/>
    </source>
</evidence>
<evidence type="ECO:0000256" key="7">
    <source>
        <dbReference type="ARBA" id="ARBA00035120"/>
    </source>
</evidence>
<keyword evidence="4 10" id="KW-1133">Transmembrane helix</keyword>
<comment type="similarity">
    <text evidence="7 10">Belongs to the fluoride channel Fluc/FEX (TC 1.A.43) family.</text>
</comment>
<name>A0ABQ1PT78_9BACI</name>
<keyword evidence="5 10" id="KW-0472">Membrane</keyword>
<comment type="function">
    <text evidence="9 10">Fluoride-specific ion channel. Important for reducing fluoride concentration in the cell, thus reducing its toxicity.</text>
</comment>
<sequence>MIYKNIAAIAAGGAIGAVFRYLINLQLLSTGLPTGTVIENLTGSLMLGMVTGWMLHSSTREWINKGIGVGFCGGFTTMSTLASDSFVLGSQFSFMASVIYLTVSLFGGVLLAFGGLILGTQWSESYRKVRES</sequence>
<evidence type="ECO:0000313" key="11">
    <source>
        <dbReference type="EMBL" id="GGD02529.1"/>
    </source>
</evidence>
<keyword evidence="10" id="KW-0406">Ion transport</keyword>
<evidence type="ECO:0000256" key="3">
    <source>
        <dbReference type="ARBA" id="ARBA00022692"/>
    </source>
</evidence>
<dbReference type="PANTHER" id="PTHR28259:SF1">
    <property type="entry name" value="FLUORIDE EXPORT PROTEIN 1-RELATED"/>
    <property type="match status" value="1"/>
</dbReference>
<evidence type="ECO:0000256" key="10">
    <source>
        <dbReference type="HAMAP-Rule" id="MF_00454"/>
    </source>
</evidence>
<feature type="binding site" evidence="10">
    <location>
        <position position="76"/>
    </location>
    <ligand>
        <name>Na(+)</name>
        <dbReference type="ChEBI" id="CHEBI:29101"/>
        <note>structural</note>
    </ligand>
</feature>
<reference evidence="12" key="1">
    <citation type="journal article" date="2019" name="Int. J. Syst. Evol. Microbiol.">
        <title>The Global Catalogue of Microorganisms (GCM) 10K type strain sequencing project: providing services to taxonomists for standard genome sequencing and annotation.</title>
        <authorList>
            <consortium name="The Broad Institute Genomics Platform"/>
            <consortium name="The Broad Institute Genome Sequencing Center for Infectious Disease"/>
            <person name="Wu L."/>
            <person name="Ma J."/>
        </authorList>
    </citation>
    <scope>NUCLEOTIDE SEQUENCE [LARGE SCALE GENOMIC DNA]</scope>
    <source>
        <strain evidence="12">CCM 7282</strain>
    </source>
</reference>
<evidence type="ECO:0000313" key="12">
    <source>
        <dbReference type="Proteomes" id="UP000619534"/>
    </source>
</evidence>
<evidence type="ECO:0000256" key="8">
    <source>
        <dbReference type="ARBA" id="ARBA00035585"/>
    </source>
</evidence>
<keyword evidence="12" id="KW-1185">Reference proteome</keyword>
<dbReference type="HAMAP" id="MF_00454">
    <property type="entry name" value="FluC"/>
    <property type="match status" value="1"/>
</dbReference>
<evidence type="ECO:0000256" key="9">
    <source>
        <dbReference type="ARBA" id="ARBA00049940"/>
    </source>
</evidence>
<comment type="catalytic activity">
    <reaction evidence="8">
        <text>fluoride(in) = fluoride(out)</text>
        <dbReference type="Rhea" id="RHEA:76159"/>
        <dbReference type="ChEBI" id="CHEBI:17051"/>
    </reaction>
    <physiologicalReaction direction="left-to-right" evidence="8">
        <dbReference type="Rhea" id="RHEA:76160"/>
    </physiologicalReaction>
</comment>